<proteinExistence type="predicted"/>
<name>A0A7J3XYP5_9CREN</name>
<feature type="domain" description="MrpA C-terminal/MbhD" evidence="7">
    <location>
        <begin position="15"/>
        <end position="77"/>
    </location>
</feature>
<accession>A0A7J3XYP5</accession>
<gene>
    <name evidence="8" type="ORF">ENM60_02140</name>
</gene>
<protein>
    <submittedName>
        <fullName evidence="8">DUF4040 domain-containing protein</fullName>
    </submittedName>
</protein>
<dbReference type="EMBL" id="DRYK01000029">
    <property type="protein sequence ID" value="HHP67579.1"/>
    <property type="molecule type" value="Genomic_DNA"/>
</dbReference>
<evidence type="ECO:0000256" key="1">
    <source>
        <dbReference type="ARBA" id="ARBA00004651"/>
    </source>
</evidence>
<evidence type="ECO:0000313" key="8">
    <source>
        <dbReference type="EMBL" id="HHP67579.1"/>
    </source>
</evidence>
<organism evidence="8">
    <name type="scientific">Thermogladius calderae</name>
    <dbReference type="NCBI Taxonomy" id="1200300"/>
    <lineage>
        <taxon>Archaea</taxon>
        <taxon>Thermoproteota</taxon>
        <taxon>Thermoprotei</taxon>
        <taxon>Desulfurococcales</taxon>
        <taxon>Desulfurococcaceae</taxon>
        <taxon>Thermogladius</taxon>
    </lineage>
</organism>
<comment type="caution">
    <text evidence="8">The sequence shown here is derived from an EMBL/GenBank/DDBJ whole genome shotgun (WGS) entry which is preliminary data.</text>
</comment>
<keyword evidence="4 6" id="KW-1133">Transmembrane helix</keyword>
<keyword evidence="2" id="KW-1003">Cell membrane</keyword>
<evidence type="ECO:0000256" key="4">
    <source>
        <dbReference type="ARBA" id="ARBA00022989"/>
    </source>
</evidence>
<evidence type="ECO:0000256" key="2">
    <source>
        <dbReference type="ARBA" id="ARBA00022475"/>
    </source>
</evidence>
<comment type="subcellular location">
    <subcellularLocation>
        <location evidence="1">Cell membrane</location>
        <topology evidence="1">Multi-pass membrane protein</topology>
    </subcellularLocation>
</comment>
<dbReference type="AlphaFoldDB" id="A0A7J3XYP5"/>
<evidence type="ECO:0000256" key="6">
    <source>
        <dbReference type="SAM" id="Phobius"/>
    </source>
</evidence>
<dbReference type="Pfam" id="PF13244">
    <property type="entry name" value="MbhD"/>
    <property type="match status" value="1"/>
</dbReference>
<keyword evidence="5 6" id="KW-0472">Membrane</keyword>
<sequence length="86" mass="9259">MTPLIILLLSAFSSVMALVATIKILYERDVLKTIIISGVESLFYSIILAAFLAPDLLIAYVAIGLGLNSAILLYALRGGERFEEAA</sequence>
<reference evidence="8" key="1">
    <citation type="journal article" date="2020" name="mSystems">
        <title>Genome- and Community-Level Interaction Insights into Carbon Utilization and Element Cycling Functions of Hydrothermarchaeota in Hydrothermal Sediment.</title>
        <authorList>
            <person name="Zhou Z."/>
            <person name="Liu Y."/>
            <person name="Xu W."/>
            <person name="Pan J."/>
            <person name="Luo Z.H."/>
            <person name="Li M."/>
        </authorList>
    </citation>
    <scope>NUCLEOTIDE SEQUENCE [LARGE SCALE GENOMIC DNA]</scope>
    <source>
        <strain evidence="8">SpSt-110</strain>
    </source>
</reference>
<evidence type="ECO:0000256" key="5">
    <source>
        <dbReference type="ARBA" id="ARBA00023136"/>
    </source>
</evidence>
<dbReference type="GO" id="GO:0005886">
    <property type="term" value="C:plasma membrane"/>
    <property type="evidence" value="ECO:0007669"/>
    <property type="project" value="UniProtKB-SubCell"/>
</dbReference>
<keyword evidence="3 6" id="KW-0812">Transmembrane</keyword>
<feature type="transmembrane region" description="Helical" evidence="6">
    <location>
        <begin position="57"/>
        <end position="76"/>
    </location>
</feature>
<evidence type="ECO:0000256" key="3">
    <source>
        <dbReference type="ARBA" id="ARBA00022692"/>
    </source>
</evidence>
<dbReference type="InterPro" id="IPR025383">
    <property type="entry name" value="MrpA_C/MbhD"/>
</dbReference>
<evidence type="ECO:0000259" key="7">
    <source>
        <dbReference type="Pfam" id="PF13244"/>
    </source>
</evidence>
<feature type="transmembrane region" description="Helical" evidence="6">
    <location>
        <begin position="6"/>
        <end position="26"/>
    </location>
</feature>
<feature type="transmembrane region" description="Helical" evidence="6">
    <location>
        <begin position="33"/>
        <end position="51"/>
    </location>
</feature>